<keyword evidence="3 4" id="KW-0408">Iron</keyword>
<dbReference type="GO" id="GO:0046872">
    <property type="term" value="F:metal ion binding"/>
    <property type="evidence" value="ECO:0007669"/>
    <property type="project" value="UniProtKB-KW"/>
</dbReference>
<dbReference type="Proteomes" id="UP000199226">
    <property type="component" value="Unassembled WGS sequence"/>
</dbReference>
<accession>A0A1G9TL48</accession>
<keyword evidence="1 4" id="KW-0349">Heme</keyword>
<dbReference type="InterPro" id="IPR054539">
    <property type="entry name" value="Beta-prop_PDH"/>
</dbReference>
<dbReference type="SUPFAM" id="SSF50952">
    <property type="entry name" value="Soluble quinoprotein glucose dehydrogenase"/>
    <property type="match status" value="1"/>
</dbReference>
<keyword evidence="7" id="KW-1185">Reference proteome</keyword>
<dbReference type="Gene3D" id="2.120.10.30">
    <property type="entry name" value="TolB, C-terminal domain"/>
    <property type="match status" value="1"/>
</dbReference>
<dbReference type="PROSITE" id="PS51007">
    <property type="entry name" value="CYTC"/>
    <property type="match status" value="1"/>
</dbReference>
<evidence type="ECO:0000259" key="5">
    <source>
        <dbReference type="PROSITE" id="PS51007"/>
    </source>
</evidence>
<feature type="domain" description="Cytochrome c" evidence="5">
    <location>
        <begin position="481"/>
        <end position="570"/>
    </location>
</feature>
<organism evidence="6 7">
    <name type="scientific">Daejeonella rubra</name>
    <dbReference type="NCBI Taxonomy" id="990371"/>
    <lineage>
        <taxon>Bacteria</taxon>
        <taxon>Pseudomonadati</taxon>
        <taxon>Bacteroidota</taxon>
        <taxon>Sphingobacteriia</taxon>
        <taxon>Sphingobacteriales</taxon>
        <taxon>Sphingobacteriaceae</taxon>
        <taxon>Daejeonella</taxon>
    </lineage>
</organism>
<dbReference type="GO" id="GO:0009055">
    <property type="term" value="F:electron transfer activity"/>
    <property type="evidence" value="ECO:0007669"/>
    <property type="project" value="InterPro"/>
</dbReference>
<dbReference type="Pfam" id="PF00034">
    <property type="entry name" value="Cytochrom_C"/>
    <property type="match status" value="1"/>
</dbReference>
<dbReference type="GO" id="GO:0020037">
    <property type="term" value="F:heme binding"/>
    <property type="evidence" value="ECO:0007669"/>
    <property type="project" value="InterPro"/>
</dbReference>
<evidence type="ECO:0000256" key="1">
    <source>
        <dbReference type="ARBA" id="ARBA00022617"/>
    </source>
</evidence>
<dbReference type="OrthoDB" id="9811395at2"/>
<dbReference type="Pfam" id="PF22807">
    <property type="entry name" value="TrAA12"/>
    <property type="match status" value="2"/>
</dbReference>
<dbReference type="EMBL" id="FNHH01000013">
    <property type="protein sequence ID" value="SDM48164.1"/>
    <property type="molecule type" value="Genomic_DNA"/>
</dbReference>
<dbReference type="PANTHER" id="PTHR35008:SF8">
    <property type="entry name" value="ALCOHOL DEHYDROGENASE CYTOCHROME C SUBUNIT"/>
    <property type="match status" value="1"/>
</dbReference>
<dbReference type="RefSeq" id="WP_090704661.1">
    <property type="nucleotide sequence ID" value="NZ_FNHH01000013.1"/>
</dbReference>
<evidence type="ECO:0000256" key="2">
    <source>
        <dbReference type="ARBA" id="ARBA00022723"/>
    </source>
</evidence>
<gene>
    <name evidence="6" type="ORF">SAMN05421813_11357</name>
</gene>
<dbReference type="InterPro" id="IPR011042">
    <property type="entry name" value="6-blade_b-propeller_TolB-like"/>
</dbReference>
<dbReference type="SUPFAM" id="SSF46626">
    <property type="entry name" value="Cytochrome c"/>
    <property type="match status" value="1"/>
</dbReference>
<evidence type="ECO:0000256" key="3">
    <source>
        <dbReference type="ARBA" id="ARBA00023004"/>
    </source>
</evidence>
<proteinExistence type="predicted"/>
<keyword evidence="2 4" id="KW-0479">Metal-binding</keyword>
<dbReference type="PANTHER" id="PTHR35008">
    <property type="entry name" value="BLL4482 PROTEIN-RELATED"/>
    <property type="match status" value="1"/>
</dbReference>
<protein>
    <submittedName>
        <fullName evidence="6">Glucose/arabinose dehydrogenase, beta-propeller fold</fullName>
    </submittedName>
</protein>
<dbReference type="STRING" id="990371.SAMN05421813_11357"/>
<reference evidence="7" key="1">
    <citation type="submission" date="2016-10" db="EMBL/GenBank/DDBJ databases">
        <authorList>
            <person name="Varghese N."/>
            <person name="Submissions S."/>
        </authorList>
    </citation>
    <scope>NUCLEOTIDE SEQUENCE [LARGE SCALE GENOMIC DNA]</scope>
    <source>
        <strain evidence="7">DSM 24536</strain>
    </source>
</reference>
<evidence type="ECO:0000313" key="7">
    <source>
        <dbReference type="Proteomes" id="UP000199226"/>
    </source>
</evidence>
<evidence type="ECO:0000313" key="6">
    <source>
        <dbReference type="EMBL" id="SDM48164.1"/>
    </source>
</evidence>
<dbReference type="InterPro" id="IPR036909">
    <property type="entry name" value="Cyt_c-like_dom_sf"/>
</dbReference>
<dbReference type="Gene3D" id="1.10.760.10">
    <property type="entry name" value="Cytochrome c-like domain"/>
    <property type="match status" value="1"/>
</dbReference>
<dbReference type="InterPro" id="IPR051459">
    <property type="entry name" value="Cytochrome_c-type_DH"/>
</dbReference>
<name>A0A1G9TL48_9SPHI</name>
<dbReference type="AlphaFoldDB" id="A0A1G9TL48"/>
<evidence type="ECO:0000256" key="4">
    <source>
        <dbReference type="PROSITE-ProRule" id="PRU00433"/>
    </source>
</evidence>
<dbReference type="InterPro" id="IPR011041">
    <property type="entry name" value="Quinoprot_gluc/sorb_DH_b-prop"/>
</dbReference>
<sequence length="589" mass="64792">MKNYSKILSETKLRTKLLAILGLAFLVTISFINSGGTGGLPQGDNDNGGLALPGDFEAVVVADSLGRARHLAINKNGDIYVKLRVPDAQKRGSVALRDNNNDGKADIIEYFGNYPDTGNYGTAMRIHKGYLYFSTAGEVLRTKLTPGKLVPEGKTETIVVDNYKRGKYSHIAKPIAFDNKGNLYVPFGSPSDVCQVADRQPGSPGQTPCPELKEHAGVWKFSESKLNQKQSDGTMYATGIRSIVGMSWNNLDNSLYAMQHGRDDFSRTWSNLYTPWHSALLPSEEFLKVPEGSDAGWPYYYYDFMQGKKLLNPEYGGDGKKEGDAAKYNMPLIGFPGHFAPNDLLFYTGNQFPERYKNGAFVAFHGSTIRAPYPQGGYCVAFVPFKDGKFSSEWELFADGFGGVDTIVNTSDAKYRPMGLAQGPDGSLYMNDSEKGKIWRVMFKGDKKSFGTKQLAGMAARKLTSPNVKSPDIEKDNLMKGQLAAGSKLYNTYCASCHQQNGKGDGTRFPPVAESEWVNGDKRKLIEVVLNGLSGPITVKGIGYNEAMPPHGYLQDSEIAQILTYVRSSFGNNSSFISPNEVSRYRAKR</sequence>
<dbReference type="InterPro" id="IPR009056">
    <property type="entry name" value="Cyt_c-like_dom"/>
</dbReference>